<keyword evidence="1" id="KW-0472">Membrane</keyword>
<dbReference type="AlphaFoldDB" id="A0A844G2B3"/>
<keyword evidence="3" id="KW-1185">Reference proteome</keyword>
<feature type="transmembrane region" description="Helical" evidence="1">
    <location>
        <begin position="20"/>
        <end position="37"/>
    </location>
</feature>
<organism evidence="2 3">
    <name type="scientific">Victivallis lenta</name>
    <dbReference type="NCBI Taxonomy" id="2606640"/>
    <lineage>
        <taxon>Bacteria</taxon>
        <taxon>Pseudomonadati</taxon>
        <taxon>Lentisphaerota</taxon>
        <taxon>Lentisphaeria</taxon>
        <taxon>Victivallales</taxon>
        <taxon>Victivallaceae</taxon>
        <taxon>Victivallis</taxon>
    </lineage>
</organism>
<dbReference type="RefSeq" id="WP_154418183.1">
    <property type="nucleotide sequence ID" value="NZ_VUNS01000009.1"/>
</dbReference>
<feature type="transmembrane region" description="Helical" evidence="1">
    <location>
        <begin position="44"/>
        <end position="63"/>
    </location>
</feature>
<name>A0A844G2B3_9BACT</name>
<reference evidence="2 3" key="1">
    <citation type="submission" date="2019-08" db="EMBL/GenBank/DDBJ databases">
        <title>In-depth cultivation of the pig gut microbiome towards novel bacterial diversity and tailored functional studies.</title>
        <authorList>
            <person name="Wylensek D."/>
            <person name="Hitch T.C.A."/>
            <person name="Clavel T."/>
        </authorList>
    </citation>
    <scope>NUCLEOTIDE SEQUENCE [LARGE SCALE GENOMIC DNA]</scope>
    <source>
        <strain evidence="2 3">BBE-744-WT-12</strain>
    </source>
</reference>
<keyword evidence="1" id="KW-1133">Transmembrane helix</keyword>
<dbReference type="EMBL" id="VUNS01000009">
    <property type="protein sequence ID" value="MST97303.1"/>
    <property type="molecule type" value="Genomic_DNA"/>
</dbReference>
<evidence type="ECO:0000313" key="3">
    <source>
        <dbReference type="Proteomes" id="UP000435649"/>
    </source>
</evidence>
<comment type="caution">
    <text evidence="2">The sequence shown here is derived from an EMBL/GenBank/DDBJ whole genome shotgun (WGS) entry which is preliminary data.</text>
</comment>
<evidence type="ECO:0000313" key="2">
    <source>
        <dbReference type="EMBL" id="MST97303.1"/>
    </source>
</evidence>
<gene>
    <name evidence="2" type="ORF">FYJ85_09645</name>
</gene>
<accession>A0A844G2B3</accession>
<proteinExistence type="predicted"/>
<sequence>MQNPACSHTARPRLKLTGAFFRQLELLITAFLFYACVFSTADPLSHLCYLATLAVFLIIAWLAERLTGWKGFDMPAYFLSIPAALFLTETIVQRC</sequence>
<dbReference type="Proteomes" id="UP000435649">
    <property type="component" value="Unassembled WGS sequence"/>
</dbReference>
<keyword evidence="1" id="KW-0812">Transmembrane</keyword>
<evidence type="ECO:0000256" key="1">
    <source>
        <dbReference type="SAM" id="Phobius"/>
    </source>
</evidence>
<protein>
    <submittedName>
        <fullName evidence="2">Uncharacterized protein</fullName>
    </submittedName>
</protein>